<dbReference type="InterPro" id="IPR044068">
    <property type="entry name" value="CB"/>
</dbReference>
<dbReference type="Gene3D" id="1.10.150.130">
    <property type="match status" value="1"/>
</dbReference>
<dbReference type="PROSITE" id="PS51898">
    <property type="entry name" value="TYR_RECOMBINASE"/>
    <property type="match status" value="1"/>
</dbReference>
<sequence>MKNQSTTKSRRETHINHYIKEYLISCEDRGLSQNSVLMYTHAMNRFTEYIQVEYIEDLDHHCINSCIGKMRIQGLSMSSIRYFMTIYKCFASWLNKQEYANIRIALLESVKHTTHKRVILSDREIKNILNSFDTSTIEGLRDRAIVSFLATSGLRVSELCSLNREDIPQEALLKRVSRITVRGKGGKNETVFLTMHTYNHIREYLHRCTEKNRALFLSKNTKTMKWNRMSRTAIYNMVKKAGIRADVQYPISPHTLRHYTATKYLRHNQNLYAVKEIMRHKSIVTTQIYLHYGQQDIENIVAKVMN</sequence>
<dbReference type="GO" id="GO:0015074">
    <property type="term" value="P:DNA integration"/>
    <property type="evidence" value="ECO:0007669"/>
    <property type="project" value="UniProtKB-KW"/>
</dbReference>
<protein>
    <submittedName>
        <fullName evidence="8">Tyrosine-type recombinase/integrase</fullName>
    </submittedName>
</protein>
<dbReference type="AlphaFoldDB" id="A0A845DK92"/>
<evidence type="ECO:0000259" key="6">
    <source>
        <dbReference type="PROSITE" id="PS51898"/>
    </source>
</evidence>
<reference evidence="8 9" key="1">
    <citation type="submission" date="2019-09" db="EMBL/GenBank/DDBJ databases">
        <title>Characterisation of the sponge microbiome using genome-centric metagenomics.</title>
        <authorList>
            <person name="Engelberts J.P."/>
            <person name="Robbins S.J."/>
            <person name="De Goeij J.M."/>
            <person name="Aranda M."/>
            <person name="Bell S.C."/>
            <person name="Webster N.S."/>
        </authorList>
    </citation>
    <scope>NUCLEOTIDE SEQUENCE [LARGE SCALE GENOMIC DNA]</scope>
    <source>
        <strain evidence="8">SB0662_bin_43</strain>
    </source>
</reference>
<dbReference type="SUPFAM" id="SSF56349">
    <property type="entry name" value="DNA breaking-rejoining enzymes"/>
    <property type="match status" value="1"/>
</dbReference>
<name>A0A845DK92_9BACT</name>
<evidence type="ECO:0000256" key="4">
    <source>
        <dbReference type="ARBA" id="ARBA00023172"/>
    </source>
</evidence>
<evidence type="ECO:0000259" key="7">
    <source>
        <dbReference type="PROSITE" id="PS51900"/>
    </source>
</evidence>
<dbReference type="GO" id="GO:0003677">
    <property type="term" value="F:DNA binding"/>
    <property type="evidence" value="ECO:0007669"/>
    <property type="project" value="UniProtKB-UniRule"/>
</dbReference>
<dbReference type="PANTHER" id="PTHR30349:SF41">
    <property type="entry name" value="INTEGRASE_RECOMBINASE PROTEIN MJ0367-RELATED"/>
    <property type="match status" value="1"/>
</dbReference>
<dbReference type="PANTHER" id="PTHR30349">
    <property type="entry name" value="PHAGE INTEGRASE-RELATED"/>
    <property type="match status" value="1"/>
</dbReference>
<dbReference type="InterPro" id="IPR050090">
    <property type="entry name" value="Tyrosine_recombinase_XerCD"/>
</dbReference>
<keyword evidence="2" id="KW-0229">DNA integration</keyword>
<evidence type="ECO:0000313" key="9">
    <source>
        <dbReference type="Proteomes" id="UP000449092"/>
    </source>
</evidence>
<comment type="similarity">
    <text evidence="1">Belongs to the 'phage' integrase family.</text>
</comment>
<evidence type="ECO:0000313" key="8">
    <source>
        <dbReference type="EMBL" id="MYE38596.1"/>
    </source>
</evidence>
<dbReference type="Pfam" id="PF00589">
    <property type="entry name" value="Phage_integrase"/>
    <property type="match status" value="1"/>
</dbReference>
<dbReference type="Pfam" id="PF02899">
    <property type="entry name" value="Phage_int_SAM_1"/>
    <property type="match status" value="1"/>
</dbReference>
<feature type="domain" description="Tyr recombinase" evidence="6">
    <location>
        <begin position="115"/>
        <end position="302"/>
    </location>
</feature>
<proteinExistence type="inferred from homology"/>
<evidence type="ECO:0000256" key="5">
    <source>
        <dbReference type="PROSITE-ProRule" id="PRU01248"/>
    </source>
</evidence>
<dbReference type="Gene3D" id="1.10.443.10">
    <property type="entry name" value="Intergrase catalytic core"/>
    <property type="match status" value="1"/>
</dbReference>
<dbReference type="InterPro" id="IPR011010">
    <property type="entry name" value="DNA_brk_join_enz"/>
</dbReference>
<dbReference type="EMBL" id="VXOY01000032">
    <property type="protein sequence ID" value="MYE38596.1"/>
    <property type="molecule type" value="Genomic_DNA"/>
</dbReference>
<dbReference type="InterPro" id="IPR002104">
    <property type="entry name" value="Integrase_catalytic"/>
</dbReference>
<dbReference type="InterPro" id="IPR010998">
    <property type="entry name" value="Integrase_recombinase_N"/>
</dbReference>
<gene>
    <name evidence="8" type="ORF">F4X82_03720</name>
</gene>
<keyword evidence="4" id="KW-0233">DNA recombination</keyword>
<organism evidence="8 9">
    <name type="scientific">Candidatus Spechtbacteria bacterium SB0662_bin_43</name>
    <dbReference type="NCBI Taxonomy" id="2604897"/>
    <lineage>
        <taxon>Bacteria</taxon>
        <taxon>Candidatus Spechtiibacteriota</taxon>
    </lineage>
</organism>
<evidence type="ECO:0000256" key="1">
    <source>
        <dbReference type="ARBA" id="ARBA00008857"/>
    </source>
</evidence>
<evidence type="ECO:0000256" key="2">
    <source>
        <dbReference type="ARBA" id="ARBA00022908"/>
    </source>
</evidence>
<dbReference type="InterPro" id="IPR013762">
    <property type="entry name" value="Integrase-like_cat_sf"/>
</dbReference>
<dbReference type="GO" id="GO:0006310">
    <property type="term" value="P:DNA recombination"/>
    <property type="evidence" value="ECO:0007669"/>
    <property type="project" value="UniProtKB-KW"/>
</dbReference>
<dbReference type="InterPro" id="IPR004107">
    <property type="entry name" value="Integrase_SAM-like_N"/>
</dbReference>
<evidence type="ECO:0000256" key="3">
    <source>
        <dbReference type="ARBA" id="ARBA00023125"/>
    </source>
</evidence>
<comment type="caution">
    <text evidence="8">The sequence shown here is derived from an EMBL/GenBank/DDBJ whole genome shotgun (WGS) entry which is preliminary data.</text>
</comment>
<dbReference type="PROSITE" id="PS51900">
    <property type="entry name" value="CB"/>
    <property type="match status" value="1"/>
</dbReference>
<accession>A0A845DK92</accession>
<feature type="domain" description="Core-binding (CB)" evidence="7">
    <location>
        <begin position="13"/>
        <end position="95"/>
    </location>
</feature>
<dbReference type="Proteomes" id="UP000449092">
    <property type="component" value="Unassembled WGS sequence"/>
</dbReference>
<keyword evidence="3 5" id="KW-0238">DNA-binding</keyword>